<comment type="caution">
    <text evidence="1">The sequence shown here is derived from an EMBL/GenBank/DDBJ whole genome shotgun (WGS) entry which is preliminary data.</text>
</comment>
<keyword evidence="2" id="KW-1185">Reference proteome</keyword>
<proteinExistence type="predicted"/>
<sequence length="543" mass="61603">MAKNQTMKHFFNSLDIRGRLLRKEERYRIVYNAVNRYQSQWSKTDKAEKDELRNPKEVSPTSVKSNSNRNNEADAISKYSSDEDDFISIVKWKPELAWISKALEPALQLWRRALPTGNGIGDKPPPTDRSISEIFASIQRSKIGLQDWSLSDLTIGLYLIYLQQASAGPAEDIKGIQVSSESTVHDLIYHLELAKGAYKENARILAKISMLRERNVVKFVRNSSVLRPGYYIAVDKRKKLVILGIRGTHTVYDLITDIVSSSHEEVSFDGYSTHFGTAEAARWFLRHEMETIRNCLNKHQGFRLRLVGHSLGGATASLLAIMLRRKSIKELGFNPEIVSAIGYATPPCVSKELAESCSDYVTTVAMQDDIIPRLSVASLTRLRNEILQTDWVSVFEKEDWKRVVDLVTNAKQVLSTVQDVARKLADYAKFRGQSRYFEIHRKEEDSLASSAPSTSISAVAATTLVRKEERNCSMPEELFVPGTLYYLKRNVIHGEEIFTLWKGHPGEYFQRIQLSNNLISDHKCDSHIYALRDVLKGLPGSDE</sequence>
<organism evidence="1 2">
    <name type="scientific">Catharanthus roseus</name>
    <name type="common">Madagascar periwinkle</name>
    <name type="synonym">Vinca rosea</name>
    <dbReference type="NCBI Taxonomy" id="4058"/>
    <lineage>
        <taxon>Eukaryota</taxon>
        <taxon>Viridiplantae</taxon>
        <taxon>Streptophyta</taxon>
        <taxon>Embryophyta</taxon>
        <taxon>Tracheophyta</taxon>
        <taxon>Spermatophyta</taxon>
        <taxon>Magnoliopsida</taxon>
        <taxon>eudicotyledons</taxon>
        <taxon>Gunneridae</taxon>
        <taxon>Pentapetalae</taxon>
        <taxon>asterids</taxon>
        <taxon>lamiids</taxon>
        <taxon>Gentianales</taxon>
        <taxon>Apocynaceae</taxon>
        <taxon>Rauvolfioideae</taxon>
        <taxon>Vinceae</taxon>
        <taxon>Catharanthinae</taxon>
        <taxon>Catharanthus</taxon>
    </lineage>
</organism>
<name>A0ACC0C5R5_CATRO</name>
<dbReference type="EMBL" id="CM044701">
    <property type="protein sequence ID" value="KAI5680113.1"/>
    <property type="molecule type" value="Genomic_DNA"/>
</dbReference>
<evidence type="ECO:0000313" key="2">
    <source>
        <dbReference type="Proteomes" id="UP001060085"/>
    </source>
</evidence>
<protein>
    <submittedName>
        <fullName evidence="1">Uncharacterized protein</fullName>
    </submittedName>
</protein>
<gene>
    <name evidence="1" type="ORF">M9H77_01340</name>
</gene>
<accession>A0ACC0C5R5</accession>
<dbReference type="Proteomes" id="UP001060085">
    <property type="component" value="Linkage Group LG01"/>
</dbReference>
<reference evidence="2" key="1">
    <citation type="journal article" date="2023" name="Nat. Plants">
        <title>Single-cell RNA sequencing provides a high-resolution roadmap for understanding the multicellular compartmentation of specialized metabolism.</title>
        <authorList>
            <person name="Sun S."/>
            <person name="Shen X."/>
            <person name="Li Y."/>
            <person name="Li Y."/>
            <person name="Wang S."/>
            <person name="Li R."/>
            <person name="Zhang H."/>
            <person name="Shen G."/>
            <person name="Guo B."/>
            <person name="Wei J."/>
            <person name="Xu J."/>
            <person name="St-Pierre B."/>
            <person name="Chen S."/>
            <person name="Sun C."/>
        </authorList>
    </citation>
    <scope>NUCLEOTIDE SEQUENCE [LARGE SCALE GENOMIC DNA]</scope>
</reference>
<evidence type="ECO:0000313" key="1">
    <source>
        <dbReference type="EMBL" id="KAI5680113.1"/>
    </source>
</evidence>